<comment type="similarity">
    <text evidence="1">Belongs to the methylmalonyl-CoA epimerase family.</text>
</comment>
<evidence type="ECO:0000313" key="4">
    <source>
        <dbReference type="EMBL" id="KOX92844.1"/>
    </source>
</evidence>
<keyword evidence="5" id="KW-1185">Reference proteome</keyword>
<dbReference type="PANTHER" id="PTHR43048:SF3">
    <property type="entry name" value="METHYLMALONYL-COA EPIMERASE, MITOCHONDRIAL"/>
    <property type="match status" value="1"/>
</dbReference>
<reference evidence="4 5" key="1">
    <citation type="submission" date="2015-08" db="EMBL/GenBank/DDBJ databases">
        <title>Genomes of Isolates from Cabo Rojo, PR.</title>
        <authorList>
            <person name="Sanchez-Nieves R.L."/>
            <person name="Montalvo-Rodriguez R."/>
        </authorList>
    </citation>
    <scope>NUCLEOTIDE SEQUENCE [LARGE SCALE GENOMIC DNA]</scope>
    <source>
        <strain evidence="4 5">SL3</strain>
    </source>
</reference>
<keyword evidence="2" id="KW-0479">Metal-binding</keyword>
<evidence type="ECO:0000259" key="3">
    <source>
        <dbReference type="PROSITE" id="PS51819"/>
    </source>
</evidence>
<dbReference type="EMBL" id="LIUF01000003">
    <property type="protein sequence ID" value="KOX92844.1"/>
    <property type="molecule type" value="Genomic_DNA"/>
</dbReference>
<dbReference type="GO" id="GO:0046491">
    <property type="term" value="P:L-methylmalonyl-CoA metabolic process"/>
    <property type="evidence" value="ECO:0007669"/>
    <property type="project" value="TreeGrafter"/>
</dbReference>
<comment type="caution">
    <text evidence="4">The sequence shown here is derived from an EMBL/GenBank/DDBJ whole genome shotgun (WGS) entry which is preliminary data.</text>
</comment>
<dbReference type="InterPro" id="IPR051785">
    <property type="entry name" value="MMCE/EMCE_epimerase"/>
</dbReference>
<dbReference type="Pfam" id="PF13669">
    <property type="entry name" value="Glyoxalase_4"/>
    <property type="match status" value="1"/>
</dbReference>
<dbReference type="PATRIC" id="fig|1705562.3.peg.237"/>
<protein>
    <submittedName>
        <fullName evidence="4">Methylmalonyl-CoA epimerase</fullName>
    </submittedName>
</protein>
<dbReference type="GO" id="GO:0046872">
    <property type="term" value="F:metal ion binding"/>
    <property type="evidence" value="ECO:0007669"/>
    <property type="project" value="UniProtKB-KW"/>
</dbReference>
<dbReference type="Proteomes" id="UP000037729">
    <property type="component" value="Unassembled WGS sequence"/>
</dbReference>
<organism evidence="4 5">
    <name type="scientific">Haloarcula rubripromontorii</name>
    <dbReference type="NCBI Taxonomy" id="1705562"/>
    <lineage>
        <taxon>Archaea</taxon>
        <taxon>Methanobacteriati</taxon>
        <taxon>Methanobacteriota</taxon>
        <taxon>Stenosarchaea group</taxon>
        <taxon>Halobacteria</taxon>
        <taxon>Halobacteriales</taxon>
        <taxon>Haloarculaceae</taxon>
        <taxon>Haloarcula</taxon>
    </lineage>
</organism>
<dbReference type="InterPro" id="IPR037523">
    <property type="entry name" value="VOC_core"/>
</dbReference>
<dbReference type="Gene3D" id="3.10.180.10">
    <property type="entry name" value="2,3-Dihydroxybiphenyl 1,2-Dioxygenase, domain 1"/>
    <property type="match status" value="1"/>
</dbReference>
<dbReference type="AlphaFoldDB" id="A0A0N0BNQ4"/>
<dbReference type="OrthoDB" id="6161at2157"/>
<sequence length="129" mass="13810">MRFDHAGIATDDADPLAELFAEAFGTSVVHEETFDGLQVTFLEMGNGYFELLEPLPDADGAIPRYLDSNGPGIHHVALETDDIAAALATVSDCGIDLIDEEPRPGAWGHDVAFLHPKTTGGVLVELVEH</sequence>
<name>A0A0N0BNQ4_9EURY</name>
<gene>
    <name evidence="4" type="ORF">AMS69_10335</name>
</gene>
<dbReference type="STRING" id="1705562.AMS69_10335"/>
<dbReference type="CDD" id="cd07249">
    <property type="entry name" value="MMCE"/>
    <property type="match status" value="1"/>
</dbReference>
<dbReference type="SUPFAM" id="SSF54593">
    <property type="entry name" value="Glyoxalase/Bleomycin resistance protein/Dihydroxybiphenyl dioxygenase"/>
    <property type="match status" value="1"/>
</dbReference>
<evidence type="ECO:0000256" key="1">
    <source>
        <dbReference type="ARBA" id="ARBA00009308"/>
    </source>
</evidence>
<dbReference type="RefSeq" id="WP_053967997.1">
    <property type="nucleotide sequence ID" value="NZ_LIUF01000003.1"/>
</dbReference>
<dbReference type="PANTHER" id="PTHR43048">
    <property type="entry name" value="METHYLMALONYL-COA EPIMERASE"/>
    <property type="match status" value="1"/>
</dbReference>
<dbReference type="NCBIfam" id="TIGR03081">
    <property type="entry name" value="metmalonyl_epim"/>
    <property type="match status" value="1"/>
</dbReference>
<dbReference type="PROSITE" id="PS51819">
    <property type="entry name" value="VOC"/>
    <property type="match status" value="1"/>
</dbReference>
<dbReference type="GO" id="GO:0004493">
    <property type="term" value="F:methylmalonyl-CoA epimerase activity"/>
    <property type="evidence" value="ECO:0007669"/>
    <property type="project" value="TreeGrafter"/>
</dbReference>
<accession>A0A0N0BNQ4</accession>
<dbReference type="InterPro" id="IPR029068">
    <property type="entry name" value="Glyas_Bleomycin-R_OHBP_Dase"/>
</dbReference>
<feature type="domain" description="VOC" evidence="3">
    <location>
        <begin position="2"/>
        <end position="129"/>
    </location>
</feature>
<dbReference type="InterPro" id="IPR017515">
    <property type="entry name" value="MeMalonyl-CoA_epimerase"/>
</dbReference>
<proteinExistence type="inferred from homology"/>
<evidence type="ECO:0000256" key="2">
    <source>
        <dbReference type="ARBA" id="ARBA00022723"/>
    </source>
</evidence>
<evidence type="ECO:0000313" key="5">
    <source>
        <dbReference type="Proteomes" id="UP000037729"/>
    </source>
</evidence>